<proteinExistence type="predicted"/>
<name>A0ABP9BS48_9PSEU</name>
<evidence type="ECO:0000313" key="3">
    <source>
        <dbReference type="EMBL" id="GAA4799646.1"/>
    </source>
</evidence>
<dbReference type="InterPro" id="IPR005532">
    <property type="entry name" value="SUMF_dom"/>
</dbReference>
<protein>
    <submittedName>
        <fullName evidence="3">Formylglycine-generating enzyme family protein</fullName>
    </submittedName>
</protein>
<evidence type="ECO:0000313" key="4">
    <source>
        <dbReference type="Proteomes" id="UP001500928"/>
    </source>
</evidence>
<dbReference type="RefSeq" id="WP_345419344.1">
    <property type="nucleotide sequence ID" value="NZ_BAABHO010000036.1"/>
</dbReference>
<dbReference type="InterPro" id="IPR016187">
    <property type="entry name" value="CTDL_fold"/>
</dbReference>
<gene>
    <name evidence="3" type="ORF">GCM10023200_40640</name>
</gene>
<reference evidence="4" key="1">
    <citation type="journal article" date="2019" name="Int. J. Syst. Evol. Microbiol.">
        <title>The Global Catalogue of Microorganisms (GCM) 10K type strain sequencing project: providing services to taxonomists for standard genome sequencing and annotation.</title>
        <authorList>
            <consortium name="The Broad Institute Genomics Platform"/>
            <consortium name="The Broad Institute Genome Sequencing Center for Infectious Disease"/>
            <person name="Wu L."/>
            <person name="Ma J."/>
        </authorList>
    </citation>
    <scope>NUCLEOTIDE SEQUENCE [LARGE SCALE GENOMIC DNA]</scope>
    <source>
        <strain evidence="4">JCM 17979</strain>
    </source>
</reference>
<dbReference type="EMBL" id="BAABHO010000036">
    <property type="protein sequence ID" value="GAA4799646.1"/>
    <property type="molecule type" value="Genomic_DNA"/>
</dbReference>
<organism evidence="3 4">
    <name type="scientific">Actinomycetospora chlora</name>
    <dbReference type="NCBI Taxonomy" id="663608"/>
    <lineage>
        <taxon>Bacteria</taxon>
        <taxon>Bacillati</taxon>
        <taxon>Actinomycetota</taxon>
        <taxon>Actinomycetes</taxon>
        <taxon>Pseudonocardiales</taxon>
        <taxon>Pseudonocardiaceae</taxon>
        <taxon>Actinomycetospora</taxon>
    </lineage>
</organism>
<dbReference type="PANTHER" id="PTHR23150">
    <property type="entry name" value="SULFATASE MODIFYING FACTOR 1, 2"/>
    <property type="match status" value="1"/>
</dbReference>
<feature type="domain" description="Sulfatase-modifying factor enzyme-like" evidence="2">
    <location>
        <begin position="7"/>
        <end position="255"/>
    </location>
</feature>
<comment type="caution">
    <text evidence="3">The sequence shown here is derived from an EMBL/GenBank/DDBJ whole genome shotgun (WGS) entry which is preliminary data.</text>
</comment>
<dbReference type="InterPro" id="IPR051043">
    <property type="entry name" value="Sulfatase_Mod_Factor_Kinase"/>
</dbReference>
<feature type="region of interest" description="Disordered" evidence="1">
    <location>
        <begin position="239"/>
        <end position="260"/>
    </location>
</feature>
<dbReference type="SUPFAM" id="SSF56436">
    <property type="entry name" value="C-type lectin-like"/>
    <property type="match status" value="1"/>
</dbReference>
<evidence type="ECO:0000256" key="1">
    <source>
        <dbReference type="SAM" id="MobiDB-lite"/>
    </source>
</evidence>
<accession>A0ABP9BS48</accession>
<dbReference type="Pfam" id="PF03781">
    <property type="entry name" value="FGE-sulfatase"/>
    <property type="match status" value="1"/>
</dbReference>
<sequence length="260" mass="27946">MSGPWCDVPAGTFRYGEAPGRAVHVDAHRIATYTVTNVEFLAFVQATGHVTSAEVHGASFVFAGLLPDGAPPTRGVVDAPWWRRVPGACWWRPEGPGSGLEHRPTHPVVHVSWDDAVAYARWAGVRLPTEVEWEHASRGGLDGRTFPWGDELTPGGEHRMNVFQGAFPSRDDGDDGFVGTAPVTAFAPNGYGLHQTTGNVWEWCADPFDPARPGERSLRGGSYLCHASHCERYRCAGRTGSGADSSAGNVGFRVAPRGAD</sequence>
<keyword evidence="4" id="KW-1185">Reference proteome</keyword>
<dbReference type="InterPro" id="IPR042095">
    <property type="entry name" value="SUMF_sf"/>
</dbReference>
<dbReference type="Proteomes" id="UP001500928">
    <property type="component" value="Unassembled WGS sequence"/>
</dbReference>
<evidence type="ECO:0000259" key="2">
    <source>
        <dbReference type="Pfam" id="PF03781"/>
    </source>
</evidence>
<dbReference type="Gene3D" id="3.90.1580.10">
    <property type="entry name" value="paralog of FGE (formylglycine-generating enzyme)"/>
    <property type="match status" value="1"/>
</dbReference>
<dbReference type="PANTHER" id="PTHR23150:SF19">
    <property type="entry name" value="FORMYLGLYCINE-GENERATING ENZYME"/>
    <property type="match status" value="1"/>
</dbReference>